<dbReference type="InterPro" id="IPR028226">
    <property type="entry name" value="LIN37"/>
</dbReference>
<feature type="compositionally biased region" description="Basic residues" evidence="1">
    <location>
        <begin position="54"/>
        <end position="63"/>
    </location>
</feature>
<name>A0ABM4WIQ4_COFAR</name>
<dbReference type="RefSeq" id="XP_071931614.1">
    <property type="nucleotide sequence ID" value="XM_072075513.1"/>
</dbReference>
<feature type="region of interest" description="Disordered" evidence="1">
    <location>
        <begin position="209"/>
        <end position="233"/>
    </location>
</feature>
<dbReference type="Proteomes" id="UP001652660">
    <property type="component" value="Chromosome 2c"/>
</dbReference>
<feature type="compositionally biased region" description="Pro residues" evidence="1">
    <location>
        <begin position="1"/>
        <end position="14"/>
    </location>
</feature>
<gene>
    <name evidence="3" type="primary">LOC113732183</name>
</gene>
<reference evidence="3" key="1">
    <citation type="submission" date="2025-08" db="UniProtKB">
        <authorList>
            <consortium name="RefSeq"/>
        </authorList>
    </citation>
    <scope>IDENTIFICATION</scope>
    <source>
        <tissue evidence="3">Leaves</tissue>
    </source>
</reference>
<feature type="compositionally biased region" description="Pro residues" evidence="1">
    <location>
        <begin position="32"/>
        <end position="53"/>
    </location>
</feature>
<protein>
    <submittedName>
        <fullName evidence="3">Uncharacterized protein isoform X1</fullName>
    </submittedName>
</protein>
<accession>A0ABM4WIQ4</accession>
<feature type="compositionally biased region" description="Low complexity" evidence="1">
    <location>
        <begin position="15"/>
        <end position="31"/>
    </location>
</feature>
<evidence type="ECO:0000313" key="3">
    <source>
        <dbReference type="RefSeq" id="XP_071931614.1"/>
    </source>
</evidence>
<sequence length="379" mass="40994">MALSAPPPPPPDPAPSSSTTTAVATTSTTTRPPFPPNPRNPPTPPPPPPPPPHFHPHPLHPHHYPAPFYPQPHPHLINSRLPASPNSNYPPPSHDVTTTANATTTLYPVASSGRGFLQKHPHSSVPVNNSINPNSHLYAAGAARPGVGISYPRPLFGYSHPDPGLVAGTGMGMGMGYVSGRSIPHLQHPAGGGATVMPGVIKGVPISASASSQPQHKVSLSSTPVSDSNGHKEMSFCRERGRDDSFVTIRDRKVRVSESASLYAHCRSWLRNGFPEESQPINMDAARSLPRPLPLPAQGNVSPVKKDNPKEEEEFQVEGSVDNLTSEELLQTHIKRAKRVRSRLREERLQRIARYKTRLALLLPLMVEQQMRNDSASGN</sequence>
<dbReference type="GeneID" id="113732183"/>
<evidence type="ECO:0000256" key="1">
    <source>
        <dbReference type="SAM" id="MobiDB-lite"/>
    </source>
</evidence>
<feature type="compositionally biased region" description="Polar residues" evidence="1">
    <location>
        <begin position="209"/>
        <end position="228"/>
    </location>
</feature>
<feature type="region of interest" description="Disordered" evidence="1">
    <location>
        <begin position="1"/>
        <end position="99"/>
    </location>
</feature>
<dbReference type="PANTHER" id="PTHR37173:SF1">
    <property type="entry name" value="PROLINE-RICH FAMILY PROTEIN"/>
    <property type="match status" value="1"/>
</dbReference>
<proteinExistence type="predicted"/>
<feature type="region of interest" description="Disordered" evidence="1">
    <location>
        <begin position="292"/>
        <end position="313"/>
    </location>
</feature>
<organism evidence="2 3">
    <name type="scientific">Coffea arabica</name>
    <name type="common">Arabian coffee</name>
    <dbReference type="NCBI Taxonomy" id="13443"/>
    <lineage>
        <taxon>Eukaryota</taxon>
        <taxon>Viridiplantae</taxon>
        <taxon>Streptophyta</taxon>
        <taxon>Embryophyta</taxon>
        <taxon>Tracheophyta</taxon>
        <taxon>Spermatophyta</taxon>
        <taxon>Magnoliopsida</taxon>
        <taxon>eudicotyledons</taxon>
        <taxon>Gunneridae</taxon>
        <taxon>Pentapetalae</taxon>
        <taxon>asterids</taxon>
        <taxon>lamiids</taxon>
        <taxon>Gentianales</taxon>
        <taxon>Rubiaceae</taxon>
        <taxon>Ixoroideae</taxon>
        <taxon>Gardenieae complex</taxon>
        <taxon>Bertiereae - Coffeeae clade</taxon>
        <taxon>Coffeeae</taxon>
        <taxon>Coffea</taxon>
    </lineage>
</organism>
<evidence type="ECO:0000313" key="2">
    <source>
        <dbReference type="Proteomes" id="UP001652660"/>
    </source>
</evidence>
<keyword evidence="2" id="KW-1185">Reference proteome</keyword>
<dbReference type="PANTHER" id="PTHR37173">
    <property type="entry name" value="HYDROXYPROLINE-RICH GLYCOPROTEIN FAMILY PROTEIN"/>
    <property type="match status" value="1"/>
</dbReference>
<dbReference type="Pfam" id="PF15306">
    <property type="entry name" value="LIN37"/>
    <property type="match status" value="1"/>
</dbReference>